<evidence type="ECO:0000256" key="1">
    <source>
        <dbReference type="ARBA" id="ARBA00022734"/>
    </source>
</evidence>
<evidence type="ECO:0000259" key="4">
    <source>
        <dbReference type="SMART" id="SM00458"/>
    </source>
</evidence>
<sequence>MMSIYLVSAFLIASGVWGHPTPEHPAPRQAPISNQNIHLTDNFEMCLAAASDANGAAVVIEYCATGGSGMQNWTISGSTLQVFDNMCLDVTGGATANGTPLQIWECTAGDANQQWTLSGNSIRWSEESSCLDLTNGNATNGNIMQIWACTDGPNQQWTLTTGPSETITPIISNTTCLTAPTNANGGEVVVKPCDGSTSQLWTAFGFGLVIYGDMCLDVTNGNTANGTKLQIWACTPGDANQQLFFDAAQQTIQWENEDMCVDLTDGSLANGNQVQMITCDHDPNQSNQIWNFGLEYFYSG</sequence>
<gene>
    <name evidence="5" type="ORF">B0H17DRAFT_1015432</name>
</gene>
<dbReference type="EMBL" id="JARKIE010000133">
    <property type="protein sequence ID" value="KAJ7678644.1"/>
    <property type="molecule type" value="Genomic_DNA"/>
</dbReference>
<evidence type="ECO:0000256" key="3">
    <source>
        <dbReference type="SAM" id="SignalP"/>
    </source>
</evidence>
<dbReference type="InterPro" id="IPR035992">
    <property type="entry name" value="Ricin_B-like_lectins"/>
</dbReference>
<dbReference type="SUPFAM" id="SSF50370">
    <property type="entry name" value="Ricin B-like lectins"/>
    <property type="match status" value="2"/>
</dbReference>
<evidence type="ECO:0000256" key="2">
    <source>
        <dbReference type="ARBA" id="ARBA00023157"/>
    </source>
</evidence>
<reference evidence="5" key="1">
    <citation type="submission" date="2023-03" db="EMBL/GenBank/DDBJ databases">
        <title>Massive genome expansion in bonnet fungi (Mycena s.s.) driven by repeated elements and novel gene families across ecological guilds.</title>
        <authorList>
            <consortium name="Lawrence Berkeley National Laboratory"/>
            <person name="Harder C.B."/>
            <person name="Miyauchi S."/>
            <person name="Viragh M."/>
            <person name="Kuo A."/>
            <person name="Thoen E."/>
            <person name="Andreopoulos B."/>
            <person name="Lu D."/>
            <person name="Skrede I."/>
            <person name="Drula E."/>
            <person name="Henrissat B."/>
            <person name="Morin E."/>
            <person name="Kohler A."/>
            <person name="Barry K."/>
            <person name="LaButti K."/>
            <person name="Morin E."/>
            <person name="Salamov A."/>
            <person name="Lipzen A."/>
            <person name="Mereny Z."/>
            <person name="Hegedus B."/>
            <person name="Baldrian P."/>
            <person name="Stursova M."/>
            <person name="Weitz H."/>
            <person name="Taylor A."/>
            <person name="Grigoriev I.V."/>
            <person name="Nagy L.G."/>
            <person name="Martin F."/>
            <person name="Kauserud H."/>
        </authorList>
    </citation>
    <scope>NUCLEOTIDE SEQUENCE</scope>
    <source>
        <strain evidence="5">CBHHK067</strain>
    </source>
</reference>
<feature type="signal peptide" evidence="3">
    <location>
        <begin position="1"/>
        <end position="18"/>
    </location>
</feature>
<comment type="caution">
    <text evidence="5">The sequence shown here is derived from an EMBL/GenBank/DDBJ whole genome shotgun (WGS) entry which is preliminary data.</text>
</comment>
<proteinExistence type="predicted"/>
<feature type="chain" id="PRO_5042272515" evidence="3">
    <location>
        <begin position="19"/>
        <end position="300"/>
    </location>
</feature>
<feature type="domain" description="Ricin B lectin" evidence="4">
    <location>
        <begin position="165"/>
        <end position="293"/>
    </location>
</feature>
<protein>
    <submittedName>
        <fullName evidence="5">Ricin B lectin domain-containing protein</fullName>
    </submittedName>
</protein>
<dbReference type="InterPro" id="IPR000772">
    <property type="entry name" value="Ricin_B_lectin"/>
</dbReference>
<keyword evidence="2" id="KW-1015">Disulfide bond</keyword>
<accession>A0AAD7GD91</accession>
<dbReference type="GO" id="GO:0030246">
    <property type="term" value="F:carbohydrate binding"/>
    <property type="evidence" value="ECO:0007669"/>
    <property type="project" value="UniProtKB-KW"/>
</dbReference>
<dbReference type="PROSITE" id="PS50231">
    <property type="entry name" value="RICIN_B_LECTIN"/>
    <property type="match status" value="2"/>
</dbReference>
<dbReference type="AlphaFoldDB" id="A0AAD7GD91"/>
<evidence type="ECO:0000313" key="5">
    <source>
        <dbReference type="EMBL" id="KAJ7678644.1"/>
    </source>
</evidence>
<name>A0AAD7GD91_MYCRO</name>
<dbReference type="Gene3D" id="2.80.10.50">
    <property type="match status" value="3"/>
</dbReference>
<feature type="domain" description="Ricin B lectin" evidence="4">
    <location>
        <begin position="33"/>
        <end position="160"/>
    </location>
</feature>
<keyword evidence="1" id="KW-0430">Lectin</keyword>
<dbReference type="Pfam" id="PF00652">
    <property type="entry name" value="Ricin_B_lectin"/>
    <property type="match status" value="2"/>
</dbReference>
<dbReference type="PANTHER" id="PTHR11675">
    <property type="entry name" value="N-ACETYLGALACTOSAMINYLTRANSFERASE"/>
    <property type="match status" value="1"/>
</dbReference>
<organism evidence="5 6">
    <name type="scientific">Mycena rosella</name>
    <name type="common">Pink bonnet</name>
    <name type="synonym">Agaricus rosellus</name>
    <dbReference type="NCBI Taxonomy" id="1033263"/>
    <lineage>
        <taxon>Eukaryota</taxon>
        <taxon>Fungi</taxon>
        <taxon>Dikarya</taxon>
        <taxon>Basidiomycota</taxon>
        <taxon>Agaricomycotina</taxon>
        <taxon>Agaricomycetes</taxon>
        <taxon>Agaricomycetidae</taxon>
        <taxon>Agaricales</taxon>
        <taxon>Marasmiineae</taxon>
        <taxon>Mycenaceae</taxon>
        <taxon>Mycena</taxon>
    </lineage>
</organism>
<dbReference type="Proteomes" id="UP001221757">
    <property type="component" value="Unassembled WGS sequence"/>
</dbReference>
<dbReference type="CDD" id="cd00161">
    <property type="entry name" value="beta-trefoil_Ricin-like"/>
    <property type="match status" value="1"/>
</dbReference>
<evidence type="ECO:0000313" key="6">
    <source>
        <dbReference type="Proteomes" id="UP001221757"/>
    </source>
</evidence>
<dbReference type="SMART" id="SM00458">
    <property type="entry name" value="RICIN"/>
    <property type="match status" value="2"/>
</dbReference>
<keyword evidence="3" id="KW-0732">Signal</keyword>
<keyword evidence="6" id="KW-1185">Reference proteome</keyword>